<evidence type="ECO:0000256" key="1">
    <source>
        <dbReference type="SAM" id="Coils"/>
    </source>
</evidence>
<proteinExistence type="predicted"/>
<sequence>MSKIEELTEEREKLRLKQLEYQKSAEECERLQLEISNQIREQKVENDRDANKRLCFEIDEARIKLQKICDKVLGEGTAMVGVSLTMKTSNVRFQRYDFD</sequence>
<feature type="coiled-coil region" evidence="1">
    <location>
        <begin position="4"/>
        <end position="41"/>
    </location>
</feature>
<keyword evidence="1" id="KW-0175">Coiled coil</keyword>
<dbReference type="EMBL" id="BK016028">
    <property type="protein sequence ID" value="DAF90408.1"/>
    <property type="molecule type" value="Genomic_DNA"/>
</dbReference>
<protein>
    <submittedName>
        <fullName evidence="2">Uncharacterized protein</fullName>
    </submittedName>
</protein>
<organism evidence="2">
    <name type="scientific">Myoviridae sp. ctsNY46</name>
    <dbReference type="NCBI Taxonomy" id="2825192"/>
    <lineage>
        <taxon>Viruses</taxon>
        <taxon>Duplodnaviria</taxon>
        <taxon>Heunggongvirae</taxon>
        <taxon>Uroviricota</taxon>
        <taxon>Caudoviricetes</taxon>
    </lineage>
</organism>
<name>A0A8S5U7G4_9CAUD</name>
<accession>A0A8S5U7G4</accession>
<evidence type="ECO:0000313" key="2">
    <source>
        <dbReference type="EMBL" id="DAF90408.1"/>
    </source>
</evidence>
<reference evidence="2" key="1">
    <citation type="journal article" date="2021" name="Proc. Natl. Acad. Sci. U.S.A.">
        <title>A Catalog of Tens of Thousands of Viruses from Human Metagenomes Reveals Hidden Associations with Chronic Diseases.</title>
        <authorList>
            <person name="Tisza M.J."/>
            <person name="Buck C.B."/>
        </authorList>
    </citation>
    <scope>NUCLEOTIDE SEQUENCE</scope>
    <source>
        <strain evidence="2">CtsNY46</strain>
    </source>
</reference>